<name>A0ACB7HJK1_MANES</name>
<protein>
    <submittedName>
        <fullName evidence="1">Uncharacterized protein</fullName>
    </submittedName>
</protein>
<dbReference type="EMBL" id="CM004392">
    <property type="protein sequence ID" value="KAG8652677.1"/>
    <property type="molecule type" value="Genomic_DNA"/>
</dbReference>
<keyword evidence="2" id="KW-1185">Reference proteome</keyword>
<evidence type="ECO:0000313" key="1">
    <source>
        <dbReference type="EMBL" id="KAG8652677.1"/>
    </source>
</evidence>
<dbReference type="Proteomes" id="UP000091857">
    <property type="component" value="Chromosome 6"/>
</dbReference>
<proteinExistence type="predicted"/>
<organism evidence="1 2">
    <name type="scientific">Manihot esculenta</name>
    <name type="common">Cassava</name>
    <name type="synonym">Jatropha manihot</name>
    <dbReference type="NCBI Taxonomy" id="3983"/>
    <lineage>
        <taxon>Eukaryota</taxon>
        <taxon>Viridiplantae</taxon>
        <taxon>Streptophyta</taxon>
        <taxon>Embryophyta</taxon>
        <taxon>Tracheophyta</taxon>
        <taxon>Spermatophyta</taxon>
        <taxon>Magnoliopsida</taxon>
        <taxon>eudicotyledons</taxon>
        <taxon>Gunneridae</taxon>
        <taxon>Pentapetalae</taxon>
        <taxon>rosids</taxon>
        <taxon>fabids</taxon>
        <taxon>Malpighiales</taxon>
        <taxon>Euphorbiaceae</taxon>
        <taxon>Crotonoideae</taxon>
        <taxon>Manihoteae</taxon>
        <taxon>Manihot</taxon>
    </lineage>
</organism>
<reference evidence="2" key="1">
    <citation type="journal article" date="2016" name="Nat. Biotechnol.">
        <title>Sequencing wild and cultivated cassava and related species reveals extensive interspecific hybridization and genetic diversity.</title>
        <authorList>
            <person name="Bredeson J.V."/>
            <person name="Lyons J.B."/>
            <person name="Prochnik S.E."/>
            <person name="Wu G.A."/>
            <person name="Ha C.M."/>
            <person name="Edsinger-Gonzales E."/>
            <person name="Grimwood J."/>
            <person name="Schmutz J."/>
            <person name="Rabbi I.Y."/>
            <person name="Egesi C."/>
            <person name="Nauluvula P."/>
            <person name="Lebot V."/>
            <person name="Ndunguru J."/>
            <person name="Mkamilo G."/>
            <person name="Bart R.S."/>
            <person name="Setter T.L."/>
            <person name="Gleadow R.M."/>
            <person name="Kulakow P."/>
            <person name="Ferguson M.E."/>
            <person name="Rounsley S."/>
            <person name="Rokhsar D.S."/>
        </authorList>
    </citation>
    <scope>NUCLEOTIDE SEQUENCE [LARGE SCALE GENOMIC DNA]</scope>
    <source>
        <strain evidence="2">cv. AM560-2</strain>
    </source>
</reference>
<sequence length="165" mass="19742">MLRVCQKLDLSLEETVSMFHLVTELARVLGHLMLLVGIYEEKRRLRGMRKLLKNYPLAFRLRKNLKIHAFYKSKCHLKRSVKHRQTWVFKKSIKVLAQALENKCHICEEPIRTKVDDFHRLLGHASRSPFLFVQNYKEYVVVYATKRQYGYNGRFRLEPKPLNLK</sequence>
<accession>A0ACB7HJK1</accession>
<evidence type="ECO:0000313" key="2">
    <source>
        <dbReference type="Proteomes" id="UP000091857"/>
    </source>
</evidence>
<gene>
    <name evidence="1" type="ORF">MANES_06G120401v8</name>
</gene>
<comment type="caution">
    <text evidence="1">The sequence shown here is derived from an EMBL/GenBank/DDBJ whole genome shotgun (WGS) entry which is preliminary data.</text>
</comment>